<evidence type="ECO:0000256" key="3">
    <source>
        <dbReference type="ARBA" id="ARBA00022840"/>
    </source>
</evidence>
<organism evidence="6 7">
    <name type="scientific">Pseudodesulfovibrio cashew</name>
    <dbReference type="NCBI Taxonomy" id="2678688"/>
    <lineage>
        <taxon>Bacteria</taxon>
        <taxon>Pseudomonadati</taxon>
        <taxon>Thermodesulfobacteriota</taxon>
        <taxon>Desulfovibrionia</taxon>
        <taxon>Desulfovibrionales</taxon>
        <taxon>Desulfovibrionaceae</taxon>
    </lineage>
</organism>
<keyword evidence="7" id="KW-1185">Reference proteome</keyword>
<dbReference type="InterPro" id="IPR011761">
    <property type="entry name" value="ATP-grasp"/>
</dbReference>
<keyword evidence="3 4" id="KW-0067">ATP-binding</keyword>
<reference evidence="6 7" key="1">
    <citation type="submission" date="2019-11" db="EMBL/GenBank/DDBJ databases">
        <authorList>
            <person name="Zheng R.K."/>
            <person name="Sun C.M."/>
        </authorList>
    </citation>
    <scope>NUCLEOTIDE SEQUENCE [LARGE SCALE GENOMIC DNA]</scope>
    <source>
        <strain evidence="6 7">SRB007</strain>
    </source>
</reference>
<dbReference type="AlphaFoldDB" id="A0A6I6J8K1"/>
<dbReference type="SUPFAM" id="SSF56059">
    <property type="entry name" value="Glutathione synthetase ATP-binding domain-like"/>
    <property type="match status" value="1"/>
</dbReference>
<gene>
    <name evidence="6" type="ORF">GM415_03135</name>
</gene>
<dbReference type="GO" id="GO:0005524">
    <property type="term" value="F:ATP binding"/>
    <property type="evidence" value="ECO:0007669"/>
    <property type="project" value="UniProtKB-UniRule"/>
</dbReference>
<name>A0A6I6J8K1_9BACT</name>
<feature type="domain" description="ATP-grasp" evidence="5">
    <location>
        <begin position="87"/>
        <end position="297"/>
    </location>
</feature>
<keyword evidence="2 4" id="KW-0547">Nucleotide-binding</keyword>
<evidence type="ECO:0000313" key="6">
    <source>
        <dbReference type="EMBL" id="QGY39156.1"/>
    </source>
</evidence>
<dbReference type="PROSITE" id="PS50975">
    <property type="entry name" value="ATP_GRASP"/>
    <property type="match status" value="1"/>
</dbReference>
<dbReference type="GO" id="GO:0016874">
    <property type="term" value="F:ligase activity"/>
    <property type="evidence" value="ECO:0007669"/>
    <property type="project" value="UniProtKB-KW"/>
</dbReference>
<accession>A0A6I6J8K1</accession>
<dbReference type="KEGG" id="psel:GM415_03135"/>
<sequence length="387" mass="43091">MFLLDAPYVSDFLLKSVKGLNQPVLDTPEARRFAAGAGIELIDEIEFAARMAMGQRIYANSENGLAKLMDCGCNDDLARRIGVCKDKALFRETVAGVHPDYRFMRVPLEELETVDVSAMPYPFVAKPARGFFSLGVHIVNTLEEWPDVVRAIMAERDALNREYPEAVVDAGEFLLEESLRGEEYAIDVYFDGAGEPVILNILHHHFVSDDDVSDRLYYTSASIIRQWLEPFTAYCASIGEACGLRDFPIHLEVRVDEAGAINSIEANPLRFAGWCVADLTFHAWGFNPYEYYFADKRPDWPALLAEHEGRACAMVIGDVPPGVDRDAIVSVDLDGFADMLGGVLELRPIDHSEYPVFAFAFLGLPEADLDGLKERATSDFSRFLVTG</sequence>
<dbReference type="RefSeq" id="WP_158946381.1">
    <property type="nucleotide sequence ID" value="NZ_CP046400.1"/>
</dbReference>
<proteinExistence type="predicted"/>
<evidence type="ECO:0000313" key="7">
    <source>
        <dbReference type="Proteomes" id="UP000428328"/>
    </source>
</evidence>
<evidence type="ECO:0000256" key="1">
    <source>
        <dbReference type="ARBA" id="ARBA00022598"/>
    </source>
</evidence>
<evidence type="ECO:0000256" key="2">
    <source>
        <dbReference type="ARBA" id="ARBA00022741"/>
    </source>
</evidence>
<evidence type="ECO:0000256" key="4">
    <source>
        <dbReference type="PROSITE-ProRule" id="PRU00409"/>
    </source>
</evidence>
<dbReference type="PANTHER" id="PTHR43585">
    <property type="entry name" value="FUMIPYRROLE BIOSYNTHESIS PROTEIN C"/>
    <property type="match status" value="1"/>
</dbReference>
<dbReference type="Proteomes" id="UP000428328">
    <property type="component" value="Chromosome"/>
</dbReference>
<dbReference type="GO" id="GO:0046872">
    <property type="term" value="F:metal ion binding"/>
    <property type="evidence" value="ECO:0007669"/>
    <property type="project" value="InterPro"/>
</dbReference>
<evidence type="ECO:0000259" key="5">
    <source>
        <dbReference type="PROSITE" id="PS50975"/>
    </source>
</evidence>
<dbReference type="EMBL" id="CP046400">
    <property type="protein sequence ID" value="QGY39156.1"/>
    <property type="molecule type" value="Genomic_DNA"/>
</dbReference>
<dbReference type="PANTHER" id="PTHR43585:SF2">
    <property type="entry name" value="ATP-GRASP ENZYME FSQD"/>
    <property type="match status" value="1"/>
</dbReference>
<dbReference type="Gene3D" id="3.30.470.20">
    <property type="entry name" value="ATP-grasp fold, B domain"/>
    <property type="match status" value="1"/>
</dbReference>
<protein>
    <submittedName>
        <fullName evidence="6">ATP-grasp domain-containing protein</fullName>
    </submittedName>
</protein>
<keyword evidence="1" id="KW-0436">Ligase</keyword>
<dbReference type="InterPro" id="IPR052032">
    <property type="entry name" value="ATP-dep_AA_Ligase"/>
</dbReference>
<dbReference type="Pfam" id="PF13535">
    <property type="entry name" value="ATP-grasp_4"/>
    <property type="match status" value="1"/>
</dbReference>